<dbReference type="SUPFAM" id="SSF47413">
    <property type="entry name" value="lambda repressor-like DNA-binding domains"/>
    <property type="match status" value="1"/>
</dbReference>
<dbReference type="SMART" id="SM00530">
    <property type="entry name" value="HTH_XRE"/>
    <property type="match status" value="1"/>
</dbReference>
<comment type="caution">
    <text evidence="2">The sequence shown here is derived from an EMBL/GenBank/DDBJ whole genome shotgun (WGS) entry which is preliminary data.</text>
</comment>
<dbReference type="InterPro" id="IPR001387">
    <property type="entry name" value="Cro/C1-type_HTH"/>
</dbReference>
<dbReference type="PROSITE" id="PS50943">
    <property type="entry name" value="HTH_CROC1"/>
    <property type="match status" value="1"/>
</dbReference>
<dbReference type="EMBL" id="QURH01000283">
    <property type="protein sequence ID" value="RFU40494.1"/>
    <property type="molecule type" value="Genomic_DNA"/>
</dbReference>
<dbReference type="Proteomes" id="UP000261811">
    <property type="component" value="Unassembled WGS sequence"/>
</dbReference>
<feature type="domain" description="HTH cro/C1-type" evidence="1">
    <location>
        <begin position="22"/>
        <end position="75"/>
    </location>
</feature>
<dbReference type="CDD" id="cd00093">
    <property type="entry name" value="HTH_XRE"/>
    <property type="match status" value="1"/>
</dbReference>
<dbReference type="RefSeq" id="WP_117358417.1">
    <property type="nucleotide sequence ID" value="NZ_QURH01000283.1"/>
</dbReference>
<reference evidence="2 3" key="1">
    <citation type="submission" date="2018-08" db="EMBL/GenBank/DDBJ databases">
        <title>Actinomadura jelena sp. nov., a novel Actinomycete isolated from soil in Chad.</title>
        <authorList>
            <person name="Shi L."/>
        </authorList>
    </citation>
    <scope>NUCLEOTIDE SEQUENCE [LARGE SCALE GENOMIC DNA]</scope>
    <source>
        <strain evidence="2 3">NEAU-G17</strain>
    </source>
</reference>
<evidence type="ECO:0000313" key="3">
    <source>
        <dbReference type="Proteomes" id="UP000261811"/>
    </source>
</evidence>
<dbReference type="InterPro" id="IPR043917">
    <property type="entry name" value="DUF5753"/>
</dbReference>
<sequence>MGRPGKPIDPTESLTSCYGQKIRTLRESRGWSQGELGKKIGETKDGVSRLELGKQAPANGTGKLLDQVLQAGDYFETHAPLVRKEHAARVPESARSLIQSEREASRLRIYEPGLITGLFQIESYTRALALAGVRAREVDGVWSERCRRQAILDSESAPLIFAVMDEVAIRRPIGGPGVLKEQLAHLERLLERPNINIQIVPSDAGAYCGMTVGFTLVSFGFGTDDVAYVEGPVRGTGQFLHRPEVVQELRDMPDLIRASASSAAGSARTIRSIWESL</sequence>
<keyword evidence="3" id="KW-1185">Reference proteome</keyword>
<accession>A0A372JKX4</accession>
<dbReference type="OrthoDB" id="3466567at2"/>
<dbReference type="GO" id="GO:0003677">
    <property type="term" value="F:DNA binding"/>
    <property type="evidence" value="ECO:0007669"/>
    <property type="project" value="InterPro"/>
</dbReference>
<gene>
    <name evidence="2" type="ORF">DZF91_16890</name>
</gene>
<name>A0A372JKX4_9ACTN</name>
<evidence type="ECO:0000313" key="2">
    <source>
        <dbReference type="EMBL" id="RFU40494.1"/>
    </source>
</evidence>
<dbReference type="InterPro" id="IPR010982">
    <property type="entry name" value="Lambda_DNA-bd_dom_sf"/>
</dbReference>
<evidence type="ECO:0000259" key="1">
    <source>
        <dbReference type="PROSITE" id="PS50943"/>
    </source>
</evidence>
<protein>
    <submittedName>
        <fullName evidence="2">Helix-turn-helix domain-containing protein</fullName>
    </submittedName>
</protein>
<dbReference type="AlphaFoldDB" id="A0A372JKX4"/>
<dbReference type="Gene3D" id="1.10.260.40">
    <property type="entry name" value="lambda repressor-like DNA-binding domains"/>
    <property type="match status" value="1"/>
</dbReference>
<dbReference type="Pfam" id="PF19054">
    <property type="entry name" value="DUF5753"/>
    <property type="match status" value="1"/>
</dbReference>
<proteinExistence type="predicted"/>
<organism evidence="2 3">
    <name type="scientific">Actinomadura logoneensis</name>
    <dbReference type="NCBI Taxonomy" id="2293572"/>
    <lineage>
        <taxon>Bacteria</taxon>
        <taxon>Bacillati</taxon>
        <taxon>Actinomycetota</taxon>
        <taxon>Actinomycetes</taxon>
        <taxon>Streptosporangiales</taxon>
        <taxon>Thermomonosporaceae</taxon>
        <taxon>Actinomadura</taxon>
    </lineage>
</organism>
<dbReference type="Pfam" id="PF01381">
    <property type="entry name" value="HTH_3"/>
    <property type="match status" value="1"/>
</dbReference>